<organism evidence="9 10">
    <name type="scientific">Litchfieldia luteola</name>
    <dbReference type="NCBI Taxonomy" id="682179"/>
    <lineage>
        <taxon>Bacteria</taxon>
        <taxon>Bacillati</taxon>
        <taxon>Bacillota</taxon>
        <taxon>Bacilli</taxon>
        <taxon>Bacillales</taxon>
        <taxon>Bacillaceae</taxon>
        <taxon>Litchfieldia</taxon>
    </lineage>
</organism>
<evidence type="ECO:0000313" key="9">
    <source>
        <dbReference type="EMBL" id="MBE4910516.1"/>
    </source>
</evidence>
<protein>
    <recommendedName>
        <fullName evidence="3">N-acetylmuramoyl-L-alanine amidase</fullName>
        <ecNumber evidence="3">3.5.1.28</ecNumber>
    </recommendedName>
    <alternativeName>
        <fullName evidence="7">Autolysin</fullName>
    </alternativeName>
    <alternativeName>
        <fullName evidence="6">Cell wall hydrolase</fullName>
    </alternativeName>
</protein>
<comment type="catalytic activity">
    <reaction evidence="1">
        <text>Hydrolyzes the link between N-acetylmuramoyl residues and L-amino acid residues in certain cell-wall glycopeptides.</text>
        <dbReference type="EC" id="3.5.1.28"/>
    </reaction>
</comment>
<dbReference type="EMBL" id="JADCLJ010000025">
    <property type="protein sequence ID" value="MBE4910516.1"/>
    <property type="molecule type" value="Genomic_DNA"/>
</dbReference>
<comment type="similarity">
    <text evidence="2">Belongs to the N-acetylmuramoyl-L-alanine amidase 2 family.</text>
</comment>
<dbReference type="Gene3D" id="3.40.80.10">
    <property type="entry name" value="Peptidoglycan recognition protein-like"/>
    <property type="match status" value="1"/>
</dbReference>
<accession>A0ABR9QQ43</accession>
<feature type="domain" description="N-acetylmuramoyl-L-alanine amidase" evidence="8">
    <location>
        <begin position="13"/>
        <end position="150"/>
    </location>
</feature>
<proteinExistence type="inferred from homology"/>
<name>A0ABR9QQ43_9BACI</name>
<evidence type="ECO:0000256" key="2">
    <source>
        <dbReference type="ARBA" id="ARBA00007553"/>
    </source>
</evidence>
<evidence type="ECO:0000256" key="5">
    <source>
        <dbReference type="ARBA" id="ARBA00023316"/>
    </source>
</evidence>
<dbReference type="SMART" id="SM00644">
    <property type="entry name" value="Ami_2"/>
    <property type="match status" value="1"/>
</dbReference>
<keyword evidence="10" id="KW-1185">Reference proteome</keyword>
<dbReference type="Pfam" id="PF01471">
    <property type="entry name" value="PG_binding_1"/>
    <property type="match status" value="2"/>
</dbReference>
<dbReference type="SUPFAM" id="SSF55846">
    <property type="entry name" value="N-acetylmuramoyl-L-alanine amidase-like"/>
    <property type="match status" value="1"/>
</dbReference>
<dbReference type="InterPro" id="IPR002502">
    <property type="entry name" value="Amidase_domain"/>
</dbReference>
<evidence type="ECO:0000256" key="6">
    <source>
        <dbReference type="ARBA" id="ARBA00030881"/>
    </source>
</evidence>
<evidence type="ECO:0000256" key="7">
    <source>
        <dbReference type="ARBA" id="ARBA00032390"/>
    </source>
</evidence>
<dbReference type="InterPro" id="IPR051206">
    <property type="entry name" value="NAMLAA_amidase_2"/>
</dbReference>
<dbReference type="InterPro" id="IPR002477">
    <property type="entry name" value="Peptidoglycan-bd-like"/>
</dbReference>
<dbReference type="InterPro" id="IPR036366">
    <property type="entry name" value="PGBDSf"/>
</dbReference>
<dbReference type="Pfam" id="PF01510">
    <property type="entry name" value="Amidase_2"/>
    <property type="match status" value="1"/>
</dbReference>
<keyword evidence="4" id="KW-0378">Hydrolase</keyword>
<dbReference type="SUPFAM" id="SSF47090">
    <property type="entry name" value="PGBD-like"/>
    <property type="match status" value="2"/>
</dbReference>
<comment type="caution">
    <text evidence="9">The sequence shown here is derived from an EMBL/GenBank/DDBJ whole genome shotgun (WGS) entry which is preliminary data.</text>
</comment>
<keyword evidence="5" id="KW-0961">Cell wall biogenesis/degradation</keyword>
<dbReference type="PANTHER" id="PTHR30417:SF1">
    <property type="entry name" value="N-ACETYLMURAMOYL-L-ALANINE AMIDASE AMID"/>
    <property type="match status" value="1"/>
</dbReference>
<dbReference type="EC" id="3.5.1.28" evidence="3"/>
<evidence type="ECO:0000256" key="4">
    <source>
        <dbReference type="ARBA" id="ARBA00022801"/>
    </source>
</evidence>
<reference evidence="9 10" key="1">
    <citation type="submission" date="2020-10" db="EMBL/GenBank/DDBJ databases">
        <title>Bacillus sp. HD4P25, an endophyte from a halophyte.</title>
        <authorList>
            <person name="Sun J.-Q."/>
        </authorList>
    </citation>
    <scope>NUCLEOTIDE SEQUENCE [LARGE SCALE GENOMIC DNA]</scope>
    <source>
        <strain evidence="9 10">YIM 93174</strain>
    </source>
</reference>
<dbReference type="CDD" id="cd06583">
    <property type="entry name" value="PGRP"/>
    <property type="match status" value="1"/>
</dbReference>
<evidence type="ECO:0000256" key="1">
    <source>
        <dbReference type="ARBA" id="ARBA00001561"/>
    </source>
</evidence>
<evidence type="ECO:0000313" key="10">
    <source>
        <dbReference type="Proteomes" id="UP001516662"/>
    </source>
</evidence>
<evidence type="ECO:0000259" key="8">
    <source>
        <dbReference type="SMART" id="SM00644"/>
    </source>
</evidence>
<dbReference type="Gene3D" id="1.10.101.10">
    <property type="entry name" value="PGBD-like superfamily/PGBD"/>
    <property type="match status" value="2"/>
</dbReference>
<gene>
    <name evidence="9" type="ORF">IMZ08_20985</name>
</gene>
<dbReference type="Proteomes" id="UP001516662">
    <property type="component" value="Unassembled WGS sequence"/>
</dbReference>
<evidence type="ECO:0000256" key="3">
    <source>
        <dbReference type="ARBA" id="ARBA00011901"/>
    </source>
</evidence>
<dbReference type="InterPro" id="IPR036505">
    <property type="entry name" value="Amidase/PGRP_sf"/>
</dbReference>
<dbReference type="PANTHER" id="PTHR30417">
    <property type="entry name" value="N-ACETYLMURAMOYL-L-ALANINE AMIDASE AMID"/>
    <property type="match status" value="1"/>
</dbReference>
<dbReference type="InterPro" id="IPR036365">
    <property type="entry name" value="PGBD-like_sf"/>
</dbReference>
<sequence>MRYTITQDYIRTGNSRSGQQISNVRFIVSHDTGNPGSSAYANRNYFDRQQPSASAHTFIDDQYILEIIPLDEKAWHVQYNKPTDNRLFGADSNDAAIGVELCYGGRINFNEAYRRYVWYHAYLCDRFNLDPQRHIVAHSRLDPERRTDPQNALQPRGISWNGFIEDVQNVYNQDFNGNSGGSPNDEPAVRGISTRLPLREGDSGQFVREIQQELISAGFPLPRFGADGQFGSETDGAVMRFQKRYGLTVDGLVGTNTINKLREVNMQQHATTSVAFPLPEGIYRSGAEGEEVRMIQRALRHLNFDPTYIDGIYGNLTENAVRRFQSTFSALANDGVYGPNTRKYMQMELNDN</sequence>